<reference evidence="7 13" key="3">
    <citation type="submission" date="2019-07" db="EMBL/GenBank/DDBJ databases">
        <authorList>
            <person name="Chang H.-W."/>
            <person name="Raman A."/>
            <person name="Venkatesh S."/>
            <person name="Gehrig J."/>
        </authorList>
    </citation>
    <scope>NUCLEOTIDE SEQUENCE [LARGE SCALE GENOMIC DNA]</scope>
    <source>
        <strain evidence="7">Bifidobacterium_pseudocatenulatum_LFYP_29</strain>
    </source>
</reference>
<feature type="transmembrane region" description="Helical" evidence="1">
    <location>
        <begin position="96"/>
        <end position="127"/>
    </location>
</feature>
<evidence type="ECO:0000313" key="12">
    <source>
        <dbReference type="Proteomes" id="UP000285613"/>
    </source>
</evidence>
<evidence type="ECO:0000259" key="2">
    <source>
        <dbReference type="Pfam" id="PF01478"/>
    </source>
</evidence>
<dbReference type="GO" id="GO:0016020">
    <property type="term" value="C:membrane"/>
    <property type="evidence" value="ECO:0007669"/>
    <property type="project" value="InterPro"/>
</dbReference>
<feature type="transmembrane region" description="Helical" evidence="1">
    <location>
        <begin position="63"/>
        <end position="84"/>
    </location>
</feature>
<evidence type="ECO:0000313" key="14">
    <source>
        <dbReference type="Proteomes" id="UP000494211"/>
    </source>
</evidence>
<dbReference type="EMBL" id="QSDK01000001">
    <property type="protein sequence ID" value="RGY77900.1"/>
    <property type="molecule type" value="Genomic_DNA"/>
</dbReference>
<accession>A0A173YSP6</accession>
<proteinExistence type="predicted"/>
<protein>
    <submittedName>
        <fullName evidence="4">Peptidase A24</fullName>
    </submittedName>
    <submittedName>
        <fullName evidence="7">Type IV leader peptidase family protein</fullName>
    </submittedName>
</protein>
<dbReference type="Proteomes" id="UP000285613">
    <property type="component" value="Unassembled WGS sequence"/>
</dbReference>
<feature type="transmembrane region" description="Helical" evidence="1">
    <location>
        <begin position="147"/>
        <end position="164"/>
    </location>
</feature>
<feature type="domain" description="Prepilin type IV endopeptidase peptidase" evidence="2">
    <location>
        <begin position="20"/>
        <end position="122"/>
    </location>
</feature>
<feature type="transmembrane region" description="Helical" evidence="1">
    <location>
        <begin position="38"/>
        <end position="57"/>
    </location>
</feature>
<dbReference type="EMBL" id="QSWD01000002">
    <property type="protein sequence ID" value="RGP03540.1"/>
    <property type="molecule type" value="Genomic_DNA"/>
</dbReference>
<dbReference type="EMBL" id="CABHOD010000003">
    <property type="protein sequence ID" value="VUX62411.1"/>
    <property type="molecule type" value="Genomic_DNA"/>
</dbReference>
<dbReference type="Proteomes" id="UP000494211">
    <property type="component" value="Unassembled WGS sequence"/>
</dbReference>
<dbReference type="Gene3D" id="1.20.120.1220">
    <property type="match status" value="1"/>
</dbReference>
<evidence type="ECO:0000313" key="7">
    <source>
        <dbReference type="EMBL" id="VUX62411.1"/>
    </source>
</evidence>
<keyword evidence="1" id="KW-0812">Transmembrane</keyword>
<evidence type="ECO:0000313" key="13">
    <source>
        <dbReference type="Proteomes" id="UP000331308"/>
    </source>
</evidence>
<dbReference type="EMBL" id="MNLB01000002">
    <property type="protein sequence ID" value="PAC74041.1"/>
    <property type="molecule type" value="Genomic_DNA"/>
</dbReference>
<evidence type="ECO:0000313" key="5">
    <source>
        <dbReference type="EMBL" id="RGY77900.1"/>
    </source>
</evidence>
<reference evidence="3 9" key="1">
    <citation type="journal article" date="2017" name="ISME J.">
        <title>Unveiling bifidobacterial biogeography across the mammalian branch of the tree of life.</title>
        <authorList>
            <person name="Milani C."/>
            <person name="Mangifesta M."/>
            <person name="Mancabelli L."/>
            <person name="Lugli G.A."/>
            <person name="James K."/>
            <person name="Duranti S."/>
            <person name="Turroni F."/>
            <person name="Ferrario C."/>
            <person name="Ossiprandi M.C."/>
            <person name="van Sinderen D."/>
            <person name="Ventura M."/>
        </authorList>
    </citation>
    <scope>NUCLEOTIDE SEQUENCE [LARGE SCALE GENOMIC DNA]</scope>
    <source>
        <strain evidence="3 9">1E</strain>
    </source>
</reference>
<sequence length="165" mass="17716">MQLVDYLNGMWYMICLPSLLCGLAISVEDIRSRRIPRAWIATGCTAQIIVNLIYALSINTLYLALQAILFAVLSAVLQCALALVKPGSLGFGDVTATLLMGLAVGMFGLFAVVFWWLAIGVVGLLWLVLWTRFDPQKHTAYAGKTPFAPALVAAGAIGIAIGVLF</sequence>
<evidence type="ECO:0000313" key="11">
    <source>
        <dbReference type="Proteomes" id="UP000284163"/>
    </source>
</evidence>
<organism evidence="4 10">
    <name type="scientific">Bifidobacterium pseudocatenulatum</name>
    <dbReference type="NCBI Taxonomy" id="28026"/>
    <lineage>
        <taxon>Bacteria</taxon>
        <taxon>Bacillati</taxon>
        <taxon>Actinomycetota</taxon>
        <taxon>Actinomycetes</taxon>
        <taxon>Bifidobacteriales</taxon>
        <taxon>Bifidobacteriaceae</taxon>
        <taxon>Bifidobacterium</taxon>
    </lineage>
</organism>
<gene>
    <name evidence="8" type="ORF">BIFLH658_00306</name>
    <name evidence="7" type="ORF">BPLFYP29_00403</name>
    <name evidence="3" type="ORF">BPS1E_0664</name>
    <name evidence="6" type="ORF">DWZ91_06345</name>
    <name evidence="5" type="ORF">DXA22_00410</name>
    <name evidence="4" type="ORF">DXA79_03365</name>
</gene>
<name>A0A173YSP6_BIFPS</name>
<keyword evidence="14" id="KW-1185">Reference proteome</keyword>
<comment type="caution">
    <text evidence="4">The sequence shown here is derived from an EMBL/GenBank/DDBJ whole genome shotgun (WGS) entry which is preliminary data.</text>
</comment>
<dbReference type="OrthoDB" id="3233720at2"/>
<evidence type="ECO:0000313" key="10">
    <source>
        <dbReference type="Proteomes" id="UP000261031"/>
    </source>
</evidence>
<dbReference type="EMBL" id="CABWJV010000001">
    <property type="protein sequence ID" value="VWQ13180.1"/>
    <property type="molecule type" value="Genomic_DNA"/>
</dbReference>
<evidence type="ECO:0000313" key="3">
    <source>
        <dbReference type="EMBL" id="PAC74041.1"/>
    </source>
</evidence>
<reference evidence="8 14" key="4">
    <citation type="submission" date="2019-10" db="EMBL/GenBank/DDBJ databases">
        <authorList>
            <consortium name="Melissa Lawson"/>
            <person name="O'neill I."/>
        </authorList>
    </citation>
    <scope>NUCLEOTIDE SEQUENCE [LARGE SCALE GENOMIC DNA]</scope>
    <source>
        <strain evidence="8">LH_658</strain>
    </source>
</reference>
<dbReference type="Proteomes" id="UP000284163">
    <property type="component" value="Unassembled WGS sequence"/>
</dbReference>
<keyword evidence="1" id="KW-0472">Membrane</keyword>
<dbReference type="STRING" id="28026.GCA_000940535_00851"/>
<evidence type="ECO:0000256" key="1">
    <source>
        <dbReference type="SAM" id="Phobius"/>
    </source>
</evidence>
<reference evidence="10 11" key="2">
    <citation type="submission" date="2018-08" db="EMBL/GenBank/DDBJ databases">
        <title>A genome reference for cultivated species of the human gut microbiota.</title>
        <authorList>
            <person name="Zou Y."/>
            <person name="Xue W."/>
            <person name="Luo G."/>
        </authorList>
    </citation>
    <scope>NUCLEOTIDE SEQUENCE [LARGE SCALE GENOMIC DNA]</scope>
    <source>
        <strain evidence="6 12">AF36-12AT</strain>
        <strain evidence="5 11">CF01-1</strain>
        <strain evidence="4 10">OF05-12</strain>
    </source>
</reference>
<dbReference type="InterPro" id="IPR000045">
    <property type="entry name" value="Prepilin_IV_endopep_pep"/>
</dbReference>
<dbReference type="Pfam" id="PF01478">
    <property type="entry name" value="Peptidase_A24"/>
    <property type="match status" value="1"/>
</dbReference>
<evidence type="ECO:0000313" key="9">
    <source>
        <dbReference type="Proteomes" id="UP000216789"/>
    </source>
</evidence>
<dbReference type="AlphaFoldDB" id="A0A173YSP6"/>
<feature type="transmembrane region" description="Helical" evidence="1">
    <location>
        <begin position="6"/>
        <end position="26"/>
    </location>
</feature>
<keyword evidence="1" id="KW-1133">Transmembrane helix</keyword>
<dbReference type="Proteomes" id="UP000216789">
    <property type="component" value="Unassembled WGS sequence"/>
</dbReference>
<dbReference type="Proteomes" id="UP000331308">
    <property type="component" value="Unassembled WGS sequence"/>
</dbReference>
<evidence type="ECO:0000313" key="4">
    <source>
        <dbReference type="EMBL" id="RGP03540.1"/>
    </source>
</evidence>
<dbReference type="GO" id="GO:0004190">
    <property type="term" value="F:aspartic-type endopeptidase activity"/>
    <property type="evidence" value="ECO:0007669"/>
    <property type="project" value="InterPro"/>
</dbReference>
<dbReference type="EMBL" id="QRPH01000004">
    <property type="protein sequence ID" value="RHL95442.1"/>
    <property type="molecule type" value="Genomic_DNA"/>
</dbReference>
<evidence type="ECO:0000313" key="8">
    <source>
        <dbReference type="EMBL" id="VWQ13180.1"/>
    </source>
</evidence>
<evidence type="ECO:0000313" key="6">
    <source>
        <dbReference type="EMBL" id="RHL95442.1"/>
    </source>
</evidence>
<dbReference type="Proteomes" id="UP000261031">
    <property type="component" value="Unassembled WGS sequence"/>
</dbReference>